<organism evidence="6 7">
    <name type="scientific">Elsinoe ampelina</name>
    <dbReference type="NCBI Taxonomy" id="302913"/>
    <lineage>
        <taxon>Eukaryota</taxon>
        <taxon>Fungi</taxon>
        <taxon>Dikarya</taxon>
        <taxon>Ascomycota</taxon>
        <taxon>Pezizomycotina</taxon>
        <taxon>Dothideomycetes</taxon>
        <taxon>Dothideomycetidae</taxon>
        <taxon>Myriangiales</taxon>
        <taxon>Elsinoaceae</taxon>
        <taxon>Elsinoe</taxon>
    </lineage>
</organism>
<dbReference type="PANTHER" id="PTHR10272:SF11">
    <property type="entry name" value="PHOSPHOLIPASE-RELATED"/>
    <property type="match status" value="1"/>
</dbReference>
<dbReference type="InterPro" id="IPR029058">
    <property type="entry name" value="AB_hydrolase_fold"/>
</dbReference>
<comment type="similarity">
    <text evidence="4">Belongs to the serine esterase family.</text>
</comment>
<dbReference type="PANTHER" id="PTHR10272">
    <property type="entry name" value="PLATELET-ACTIVATING FACTOR ACETYLHYDROLASE"/>
    <property type="match status" value="1"/>
</dbReference>
<reference evidence="7" key="1">
    <citation type="journal article" date="2020" name="Stud. Mycol.">
        <title>101 Dothideomycetes genomes: A test case for predicting lifestyles and emergence of pathogens.</title>
        <authorList>
            <person name="Haridas S."/>
            <person name="Albert R."/>
            <person name="Binder M."/>
            <person name="Bloem J."/>
            <person name="LaButti K."/>
            <person name="Salamov A."/>
            <person name="Andreopoulos B."/>
            <person name="Baker S."/>
            <person name="Barry K."/>
            <person name="Bills G."/>
            <person name="Bluhm B."/>
            <person name="Cannon C."/>
            <person name="Castanera R."/>
            <person name="Culley D."/>
            <person name="Daum C."/>
            <person name="Ezra D."/>
            <person name="Gonzalez J."/>
            <person name="Henrissat B."/>
            <person name="Kuo A."/>
            <person name="Liang C."/>
            <person name="Lipzen A."/>
            <person name="Lutzoni F."/>
            <person name="Magnuson J."/>
            <person name="Mondo S."/>
            <person name="Nolan M."/>
            <person name="Ohm R."/>
            <person name="Pangilinan J."/>
            <person name="Park H.-J."/>
            <person name="Ramirez L."/>
            <person name="Alfaro M."/>
            <person name="Sun H."/>
            <person name="Tritt A."/>
            <person name="Yoshinaga Y."/>
            <person name="Zwiers L.-H."/>
            <person name="Turgeon B."/>
            <person name="Goodwin S."/>
            <person name="Spatafora J."/>
            <person name="Crous P."/>
            <person name="Grigoriev I."/>
        </authorList>
    </citation>
    <scope>NUCLEOTIDE SEQUENCE [LARGE SCALE GENOMIC DNA]</scope>
    <source>
        <strain evidence="7">CECT 20119</strain>
    </source>
</reference>
<gene>
    <name evidence="6" type="ORF">BDZ85DRAFT_254687</name>
</gene>
<dbReference type="GO" id="GO:0003847">
    <property type="term" value="F:1-alkyl-2-acetylglycerophosphocholine esterase activity"/>
    <property type="evidence" value="ECO:0007669"/>
    <property type="project" value="UniProtKB-UniRule"/>
</dbReference>
<dbReference type="SUPFAM" id="SSF53474">
    <property type="entry name" value="alpha/beta-Hydrolases"/>
    <property type="match status" value="1"/>
</dbReference>
<evidence type="ECO:0000256" key="4">
    <source>
        <dbReference type="PIRNR" id="PIRNR018169"/>
    </source>
</evidence>
<feature type="active site" description="Charge relay system" evidence="5">
    <location>
        <position position="330"/>
    </location>
</feature>
<sequence>MSSLFLQSLSYSSISISQETNMLPLPRLTLTTTLVSLPLLYITYRLLLSRPLLSSSLPSYTGSHRVGTIDLEVPVQPRVIQPAVFTTTGEPAFKLETVLFSVFYPAEREAVGSRRQHYWIPRPISLTAKGWARFAGWSNFVTDTLFTIGLWALVGGTKVPAGVDLPLLRKPDGGKWPVVVFSHGMASMRTSYTQWCGEVASRGYVVVAVEHRDGSAPGTEVAGRAKLHFGEQEVVVDGGEVTREELKRAQLGMREGEVEEVVRVLRRIDEGREVDVGLRGEGKGVKEWKDRLDVGSMTIAGHSYGATLALQTLKNAPSKRMPFKGAIIMDPGKNSGRLNDKIAVPTLIIHSQSWSKKKSVFFGRPHFEVVKELAEKVLKGGSQAWFLTSLETSHPSVCDAPLIEPLLLKWTTGATIDVGEGIFQYVDVSVSFLKYQHKGTASDLLSMPADTTAYGQALTGMRTGKLPYEKYWEIHVSPATSKG</sequence>
<protein>
    <recommendedName>
        <fullName evidence="4">Putative phospholipase</fullName>
        <ecNumber evidence="4">3.1.1.47</ecNumber>
    </recommendedName>
</protein>
<dbReference type="InterPro" id="IPR016715">
    <property type="entry name" value="PAF_acetylhydro_eukaryote"/>
</dbReference>
<dbReference type="AlphaFoldDB" id="A0A6A6GQP3"/>
<evidence type="ECO:0000256" key="2">
    <source>
        <dbReference type="ARBA" id="ARBA00022963"/>
    </source>
</evidence>
<proteinExistence type="inferred from homology"/>
<dbReference type="PIRSF" id="PIRSF018169">
    <property type="entry name" value="PAF_acetylhydrolase"/>
    <property type="match status" value="1"/>
</dbReference>
<accession>A0A6A6GQP3</accession>
<name>A0A6A6GQP3_9PEZI</name>
<evidence type="ECO:0000256" key="3">
    <source>
        <dbReference type="ARBA" id="ARBA00023098"/>
    </source>
</evidence>
<keyword evidence="7" id="KW-1185">Reference proteome</keyword>
<evidence type="ECO:0000256" key="5">
    <source>
        <dbReference type="PIRSR" id="PIRSR018169-1"/>
    </source>
</evidence>
<dbReference type="Pfam" id="PF03403">
    <property type="entry name" value="PAF-AH_p_II"/>
    <property type="match status" value="1"/>
</dbReference>
<keyword evidence="3 4" id="KW-0443">Lipid metabolism</keyword>
<evidence type="ECO:0000256" key="1">
    <source>
        <dbReference type="ARBA" id="ARBA00022801"/>
    </source>
</evidence>
<dbReference type="Gene3D" id="3.40.50.1820">
    <property type="entry name" value="alpha/beta hydrolase"/>
    <property type="match status" value="1"/>
</dbReference>
<comment type="catalytic activity">
    <reaction evidence="4">
        <text>a 1-O-alkyl-2-acetyl-sn-glycero-3-phosphocholine + H2O = a 1-O-alkyl-sn-glycero-3-phosphocholine + acetate + H(+)</text>
        <dbReference type="Rhea" id="RHEA:17777"/>
        <dbReference type="ChEBI" id="CHEBI:15377"/>
        <dbReference type="ChEBI" id="CHEBI:15378"/>
        <dbReference type="ChEBI" id="CHEBI:30089"/>
        <dbReference type="ChEBI" id="CHEBI:30909"/>
        <dbReference type="ChEBI" id="CHEBI:36707"/>
        <dbReference type="EC" id="3.1.1.47"/>
    </reaction>
</comment>
<feature type="active site" description="Nucleophile" evidence="5">
    <location>
        <position position="303"/>
    </location>
</feature>
<dbReference type="EMBL" id="ML992501">
    <property type="protein sequence ID" value="KAF2227683.1"/>
    <property type="molecule type" value="Genomic_DNA"/>
</dbReference>
<keyword evidence="2 4" id="KW-0442">Lipid degradation</keyword>
<keyword evidence="1 4" id="KW-0378">Hydrolase</keyword>
<evidence type="ECO:0000313" key="6">
    <source>
        <dbReference type="EMBL" id="KAF2227683.1"/>
    </source>
</evidence>
<evidence type="ECO:0000313" key="7">
    <source>
        <dbReference type="Proteomes" id="UP000799538"/>
    </source>
</evidence>
<dbReference type="EC" id="3.1.1.47" evidence="4"/>
<feature type="active site" description="Charge relay system" evidence="5">
    <location>
        <position position="394"/>
    </location>
</feature>
<dbReference type="GO" id="GO:0016042">
    <property type="term" value="P:lipid catabolic process"/>
    <property type="evidence" value="ECO:0007669"/>
    <property type="project" value="UniProtKB-KW"/>
</dbReference>
<dbReference type="OrthoDB" id="2363873at2759"/>
<dbReference type="Proteomes" id="UP000799538">
    <property type="component" value="Unassembled WGS sequence"/>
</dbReference>